<dbReference type="RefSeq" id="WP_146201643.1">
    <property type="nucleotide sequence ID" value="NZ_QGDO01000002.1"/>
</dbReference>
<protein>
    <recommendedName>
        <fullName evidence="4">Ig-like domain-containing protein</fullName>
    </recommendedName>
</protein>
<organism evidence="2 3">
    <name type="scientific">Sediminitomix flava</name>
    <dbReference type="NCBI Taxonomy" id="379075"/>
    <lineage>
        <taxon>Bacteria</taxon>
        <taxon>Pseudomonadati</taxon>
        <taxon>Bacteroidota</taxon>
        <taxon>Cytophagia</taxon>
        <taxon>Cytophagales</taxon>
        <taxon>Flammeovirgaceae</taxon>
        <taxon>Sediminitomix</taxon>
    </lineage>
</organism>
<proteinExistence type="predicted"/>
<keyword evidence="1" id="KW-0732">Signal</keyword>
<feature type="chain" id="PRO_5016358609" description="Ig-like domain-containing protein" evidence="1">
    <location>
        <begin position="27"/>
        <end position="1086"/>
    </location>
</feature>
<dbReference type="AlphaFoldDB" id="A0A315ZAT2"/>
<gene>
    <name evidence="2" type="ORF">BC781_1021</name>
</gene>
<dbReference type="OrthoDB" id="601690at2"/>
<name>A0A315ZAT2_SEDFL</name>
<feature type="signal peptide" evidence="1">
    <location>
        <begin position="1"/>
        <end position="26"/>
    </location>
</feature>
<evidence type="ECO:0000313" key="3">
    <source>
        <dbReference type="Proteomes" id="UP000245535"/>
    </source>
</evidence>
<reference evidence="2 3" key="1">
    <citation type="submission" date="2018-03" db="EMBL/GenBank/DDBJ databases">
        <title>Genomic Encyclopedia of Archaeal and Bacterial Type Strains, Phase II (KMG-II): from individual species to whole genera.</title>
        <authorList>
            <person name="Goeker M."/>
        </authorList>
    </citation>
    <scope>NUCLEOTIDE SEQUENCE [LARGE SCALE GENOMIC DNA]</scope>
    <source>
        <strain evidence="2 3">DSM 28229</strain>
    </source>
</reference>
<evidence type="ECO:0000256" key="1">
    <source>
        <dbReference type="SAM" id="SignalP"/>
    </source>
</evidence>
<dbReference type="Proteomes" id="UP000245535">
    <property type="component" value="Unassembled WGS sequence"/>
</dbReference>
<evidence type="ECO:0000313" key="2">
    <source>
        <dbReference type="EMBL" id="PWJ42460.1"/>
    </source>
</evidence>
<dbReference type="EMBL" id="QGDO01000002">
    <property type="protein sequence ID" value="PWJ42460.1"/>
    <property type="molecule type" value="Genomic_DNA"/>
</dbReference>
<keyword evidence="3" id="KW-1185">Reference proteome</keyword>
<feature type="non-terminal residue" evidence="2">
    <location>
        <position position="1086"/>
    </location>
</feature>
<accession>A0A315ZAT2</accession>
<comment type="caution">
    <text evidence="2">The sequence shown here is derived from an EMBL/GenBank/DDBJ whole genome shotgun (WGS) entry which is preliminary data.</text>
</comment>
<evidence type="ECO:0008006" key="4">
    <source>
        <dbReference type="Google" id="ProtNLM"/>
    </source>
</evidence>
<sequence>MIRVNHFKAFFLITIFHLFFGNAAQAQQPPIDIDEILICFPQINNRVQKYDLYDTDMSGVYDFRWTIVSQDVGTFTINGNNRKQEVFFKASEDATEGYAQATVRVEVWEKGCATQSGCVPDGCYNCKEIPVIFYRLPEITLVIDPDASPYCIAPGGSQTVNIEAQVTDNSGGKVQVTPEWAITTTGASAAADAIYQQLAQDATNAGSYELDITVDNSHFDASSNKITLEITGLAQCQGDSGEEEDIDVITLEFERNPEFTGVSDYADCVINGGNLGEIIPAQTDSFFSYTWSKTSNTGGDISFSTTGTNNSGLSIDQIDFDNGSSAVTIEMNLNAVGGCNVSDQSVTLTFYRIPDPVTITDISLCELNNASAVIAVAEKTDENIATFEYQWTLAINTGGSFSITPFGNMYSGVQFDNIQFSNGSAQISADLELTISGSDSSCSVQTATIPVVINRLPDAMGVTALTFCELDGTTNLEVISASSENITAYQYNWSVSSLSNGSFSLEEFGNMDSGLRLNGISFNAGETTITANIDLTVDGVDASCTNTHTIPLTIHRLPDQLSLTAQEFCTLNGADNLQVVAENGTSLSGYSYSWTMNSISGGTVSMSATGTDGSGLEFDAITFGTGSSEITANVRLEITGMDASCGTNTVDIPVTLYRIPDQLSLTSIENCILDGTTDLEVVTANTEVISGYTYTYTLSALSGGTFNLEAQGSDGSGLELDNISFATGSASITANINLSVGGLNASCTTSSIEIPVTLYRQVDQLSLSAIEECLQDGSTGLLIATENTNPVDSYTYTWSLTGLSGGSIDLRTSGTDDSGLYFDNISFTGSSTEITADLSLTVSGMDASCGTNTVTVSVNIHRLPDQLSLTALEFCTLNGADNLEVVAENGTSLSGYSYSWTMNSISGGTVSMSATGTDGSGLEFDAITFGTGSSEITANVRLEITGMDASCGTNTVDIPVTLYRIPDQLSLTSIENCILDGTTDLEVITANTEVISGYTYTYSLSALSGGTFSLDAQGSDGSGLELDNISFATGSASITANINLSVGGLNASCTTSSIDIPVTLYRQVDQLTLTAIEECLQDGSTG</sequence>